<protein>
    <submittedName>
        <fullName evidence="2">Uncharacterized protein</fullName>
    </submittedName>
</protein>
<accession>A0A179GEG4</accession>
<feature type="region of interest" description="Disordered" evidence="1">
    <location>
        <begin position="1"/>
        <end position="25"/>
    </location>
</feature>
<name>A0A179GEG4_PURLI</name>
<dbReference type="EMBL" id="LSBH01000007">
    <property type="protein sequence ID" value="OAQ76226.1"/>
    <property type="molecule type" value="Genomic_DNA"/>
</dbReference>
<gene>
    <name evidence="2" type="ORF">VFPBJ_08586</name>
</gene>
<sequence length="76" mass="8497">MRESDELGRQQRGHDEPRPAMTTASNSVHKVLLPCSALCLFLLASSSDIRRDGSRSLLAGRHLVRLTDTMYDDARN</sequence>
<dbReference type="AlphaFoldDB" id="A0A179GEG4"/>
<comment type="caution">
    <text evidence="2">The sequence shown here is derived from an EMBL/GenBank/DDBJ whole genome shotgun (WGS) entry which is preliminary data.</text>
</comment>
<dbReference type="Proteomes" id="UP000078240">
    <property type="component" value="Unassembled WGS sequence"/>
</dbReference>
<proteinExistence type="predicted"/>
<evidence type="ECO:0000313" key="3">
    <source>
        <dbReference type="Proteomes" id="UP000078240"/>
    </source>
</evidence>
<organism evidence="2 3">
    <name type="scientific">Purpureocillium lilacinum</name>
    <name type="common">Paecilomyces lilacinus</name>
    <dbReference type="NCBI Taxonomy" id="33203"/>
    <lineage>
        <taxon>Eukaryota</taxon>
        <taxon>Fungi</taxon>
        <taxon>Dikarya</taxon>
        <taxon>Ascomycota</taxon>
        <taxon>Pezizomycotina</taxon>
        <taxon>Sordariomycetes</taxon>
        <taxon>Hypocreomycetidae</taxon>
        <taxon>Hypocreales</taxon>
        <taxon>Ophiocordycipitaceae</taxon>
        <taxon>Purpureocillium</taxon>
    </lineage>
</organism>
<reference evidence="2 3" key="1">
    <citation type="submission" date="2016-01" db="EMBL/GenBank/DDBJ databases">
        <title>Biosynthesis of antibiotic leucinostatins and their inhibition on Phytophthora in bio-control Purpureocillium lilacinum.</title>
        <authorList>
            <person name="Wang G."/>
            <person name="Liu Z."/>
            <person name="Lin R."/>
            <person name="Li E."/>
            <person name="Mao Z."/>
            <person name="Ling J."/>
            <person name="Yin W."/>
            <person name="Xie B."/>
        </authorList>
    </citation>
    <scope>NUCLEOTIDE SEQUENCE [LARGE SCALE GENOMIC DNA]</scope>
    <source>
        <strain evidence="2">PLBJ-1</strain>
    </source>
</reference>
<feature type="compositionally biased region" description="Basic and acidic residues" evidence="1">
    <location>
        <begin position="1"/>
        <end position="18"/>
    </location>
</feature>
<evidence type="ECO:0000313" key="2">
    <source>
        <dbReference type="EMBL" id="OAQ76226.1"/>
    </source>
</evidence>
<evidence type="ECO:0000256" key="1">
    <source>
        <dbReference type="SAM" id="MobiDB-lite"/>
    </source>
</evidence>